<dbReference type="EC" id="3.2.1.4" evidence="3"/>
<gene>
    <name evidence="10" type="ORF">PSTG_04462</name>
</gene>
<feature type="chain" id="PRO_5005550725" description="cellulase" evidence="8">
    <location>
        <begin position="19"/>
        <end position="410"/>
    </location>
</feature>
<dbReference type="PANTHER" id="PTHR34142:SF1">
    <property type="entry name" value="GLYCOSIDE HYDROLASE FAMILY 5 DOMAIN-CONTAINING PROTEIN"/>
    <property type="match status" value="1"/>
</dbReference>
<feature type="region of interest" description="Disordered" evidence="7">
    <location>
        <begin position="57"/>
        <end position="88"/>
    </location>
</feature>
<evidence type="ECO:0000256" key="7">
    <source>
        <dbReference type="SAM" id="MobiDB-lite"/>
    </source>
</evidence>
<dbReference type="Pfam" id="PF00150">
    <property type="entry name" value="Cellulase"/>
    <property type="match status" value="1"/>
</dbReference>
<dbReference type="OrthoDB" id="5823761at2759"/>
<comment type="catalytic activity">
    <reaction evidence="1">
        <text>Endohydrolysis of (1-&gt;4)-beta-D-glucosidic linkages in cellulose, lichenin and cereal beta-D-glucans.</text>
        <dbReference type="EC" id="3.2.1.4"/>
    </reaction>
</comment>
<name>A0A0L0VSR6_9BASI</name>
<evidence type="ECO:0000256" key="1">
    <source>
        <dbReference type="ARBA" id="ARBA00000966"/>
    </source>
</evidence>
<comment type="caution">
    <text evidence="10">The sequence shown here is derived from an EMBL/GenBank/DDBJ whole genome shotgun (WGS) entry which is preliminary data.</text>
</comment>
<dbReference type="EMBL" id="AJIL01000024">
    <property type="protein sequence ID" value="KNF02252.1"/>
    <property type="molecule type" value="Genomic_DNA"/>
</dbReference>
<sequence length="410" mass="44386">MTCKIYQVLVAACAVALANQVAGLAVSGGKTKPTLDPMRIPKLPAFAGVTLSGMDFGSNLTSNPGPQDAGEGLTKPKDPKPSSNSDPFTLPDYDQAIHYLEDRDVSLLKLPIAWETLQHNITQLEVYTDVVATVTSRKAQAIVSLSMSSVQFANFTSNVTESKGGPLRRDAASATFVELWGKLAKHFQHDRRVIFHLMAIPIGGALPRNWNQTIQAAVTAIRKNGARNAIVLPSFGASNGTTFNTFRDFPKDFERMQHIKNPDGTTDGIVFDVSQTIGPKSPNSQRCQGIDVSNIVEPVVKLLKENERQAIIGTLAAGSDPSCTESLVKFAKEANKSYPALAGFVMYGAGAFNQSSPWTLVKEGQSDSSHCSEEWVDQPNFASVQPYFPKKANDEFTAEKSTSLANYDLL</sequence>
<protein>
    <recommendedName>
        <fullName evidence="3">cellulase</fullName>
        <ecNumber evidence="3">3.2.1.4</ecNumber>
    </recommendedName>
</protein>
<evidence type="ECO:0000313" key="10">
    <source>
        <dbReference type="EMBL" id="KNF02252.1"/>
    </source>
</evidence>
<feature type="signal peptide" evidence="8">
    <location>
        <begin position="1"/>
        <end position="18"/>
    </location>
</feature>
<dbReference type="Proteomes" id="UP000054564">
    <property type="component" value="Unassembled WGS sequence"/>
</dbReference>
<evidence type="ECO:0000256" key="3">
    <source>
        <dbReference type="ARBA" id="ARBA00012601"/>
    </source>
</evidence>
<reference evidence="11" key="1">
    <citation type="submission" date="2014-03" db="EMBL/GenBank/DDBJ databases">
        <title>The Genome Sequence of Puccinia striiformis f. sp. tritici PST-78.</title>
        <authorList>
            <consortium name="The Broad Institute Genome Sequencing Platform"/>
            <person name="Cuomo C."/>
            <person name="Hulbert S."/>
            <person name="Chen X."/>
            <person name="Walker B."/>
            <person name="Young S.K."/>
            <person name="Zeng Q."/>
            <person name="Gargeya S."/>
            <person name="Fitzgerald M."/>
            <person name="Haas B."/>
            <person name="Abouelleil A."/>
            <person name="Alvarado L."/>
            <person name="Arachchi H.M."/>
            <person name="Berlin A.M."/>
            <person name="Chapman S.B."/>
            <person name="Goldberg J."/>
            <person name="Griggs A."/>
            <person name="Gujja S."/>
            <person name="Hansen M."/>
            <person name="Howarth C."/>
            <person name="Imamovic A."/>
            <person name="Larimer J."/>
            <person name="McCowan C."/>
            <person name="Montmayeur A."/>
            <person name="Murphy C."/>
            <person name="Neiman D."/>
            <person name="Pearson M."/>
            <person name="Priest M."/>
            <person name="Roberts A."/>
            <person name="Saif S."/>
            <person name="Shea T."/>
            <person name="Sisk P."/>
            <person name="Sykes S."/>
            <person name="Wortman J."/>
            <person name="Nusbaum C."/>
            <person name="Birren B."/>
        </authorList>
    </citation>
    <scope>NUCLEOTIDE SEQUENCE [LARGE SCALE GENOMIC DNA]</scope>
    <source>
        <strain evidence="11">race PST-78</strain>
    </source>
</reference>
<dbReference type="GO" id="GO:0009251">
    <property type="term" value="P:glucan catabolic process"/>
    <property type="evidence" value="ECO:0007669"/>
    <property type="project" value="TreeGrafter"/>
</dbReference>
<keyword evidence="4 6" id="KW-0378">Hydrolase</keyword>
<organism evidence="10 11">
    <name type="scientific">Puccinia striiformis f. sp. tritici PST-78</name>
    <dbReference type="NCBI Taxonomy" id="1165861"/>
    <lineage>
        <taxon>Eukaryota</taxon>
        <taxon>Fungi</taxon>
        <taxon>Dikarya</taxon>
        <taxon>Basidiomycota</taxon>
        <taxon>Pucciniomycotina</taxon>
        <taxon>Pucciniomycetes</taxon>
        <taxon>Pucciniales</taxon>
        <taxon>Pucciniaceae</taxon>
        <taxon>Puccinia</taxon>
    </lineage>
</organism>
<dbReference type="GO" id="GO:0008810">
    <property type="term" value="F:cellulase activity"/>
    <property type="evidence" value="ECO:0007669"/>
    <property type="project" value="UniProtKB-EC"/>
</dbReference>
<evidence type="ECO:0000256" key="6">
    <source>
        <dbReference type="RuleBase" id="RU361153"/>
    </source>
</evidence>
<feature type="domain" description="Glycoside hydrolase family 5" evidence="9">
    <location>
        <begin position="93"/>
        <end position="335"/>
    </location>
</feature>
<evidence type="ECO:0000259" key="9">
    <source>
        <dbReference type="Pfam" id="PF00150"/>
    </source>
</evidence>
<dbReference type="InterPro" id="IPR017853">
    <property type="entry name" value="GH"/>
</dbReference>
<accession>A0A0L0VSR6</accession>
<keyword evidence="8" id="KW-0732">Signal</keyword>
<proteinExistence type="inferred from homology"/>
<comment type="similarity">
    <text evidence="2 6">Belongs to the glycosyl hydrolase 5 (cellulase A) family.</text>
</comment>
<evidence type="ECO:0000256" key="5">
    <source>
        <dbReference type="ARBA" id="ARBA00023295"/>
    </source>
</evidence>
<dbReference type="AlphaFoldDB" id="A0A0L0VSR6"/>
<evidence type="ECO:0000256" key="2">
    <source>
        <dbReference type="ARBA" id="ARBA00005641"/>
    </source>
</evidence>
<evidence type="ECO:0000313" key="11">
    <source>
        <dbReference type="Proteomes" id="UP000054564"/>
    </source>
</evidence>
<dbReference type="Gene3D" id="3.20.20.80">
    <property type="entry name" value="Glycosidases"/>
    <property type="match status" value="1"/>
</dbReference>
<evidence type="ECO:0000256" key="4">
    <source>
        <dbReference type="ARBA" id="ARBA00022801"/>
    </source>
</evidence>
<keyword evidence="11" id="KW-1185">Reference proteome</keyword>
<keyword evidence="5 6" id="KW-0326">Glycosidase</keyword>
<dbReference type="SUPFAM" id="SSF51445">
    <property type="entry name" value="(Trans)glycosidases"/>
    <property type="match status" value="1"/>
</dbReference>
<dbReference type="PANTHER" id="PTHR34142">
    <property type="entry name" value="ENDO-BETA-1,4-GLUCANASE A"/>
    <property type="match status" value="1"/>
</dbReference>
<evidence type="ECO:0000256" key="8">
    <source>
        <dbReference type="SAM" id="SignalP"/>
    </source>
</evidence>
<dbReference type="STRING" id="1165861.A0A0L0VSR6"/>
<dbReference type="InterPro" id="IPR001547">
    <property type="entry name" value="Glyco_hydro_5"/>
</dbReference>